<protein>
    <submittedName>
        <fullName evidence="5">Glycosyl hydrolases family 2</fullName>
    </submittedName>
</protein>
<dbReference type="SUPFAM" id="SSF51445">
    <property type="entry name" value="(Trans)glycosidases"/>
    <property type="match status" value="1"/>
</dbReference>
<dbReference type="Pfam" id="PF00703">
    <property type="entry name" value="Glyco_hydro_2"/>
    <property type="match status" value="1"/>
</dbReference>
<dbReference type="Pfam" id="PF02836">
    <property type="entry name" value="Glyco_hydro_2_C"/>
    <property type="match status" value="1"/>
</dbReference>
<evidence type="ECO:0000259" key="2">
    <source>
        <dbReference type="Pfam" id="PF00703"/>
    </source>
</evidence>
<evidence type="ECO:0000313" key="5">
    <source>
        <dbReference type="EMBL" id="MCP2164155.1"/>
    </source>
</evidence>
<dbReference type="Gene3D" id="2.60.120.260">
    <property type="entry name" value="Galactose-binding domain-like"/>
    <property type="match status" value="1"/>
</dbReference>
<feature type="domain" description="Glycosyl hydrolases family 2 sugar binding" evidence="4">
    <location>
        <begin position="21"/>
        <end position="139"/>
    </location>
</feature>
<dbReference type="EMBL" id="JAMTCK010000002">
    <property type="protein sequence ID" value="MCP2164155.1"/>
    <property type="molecule type" value="Genomic_DNA"/>
</dbReference>
<dbReference type="InterPro" id="IPR006104">
    <property type="entry name" value="Glyco_hydro_2_N"/>
</dbReference>
<feature type="domain" description="Glycoside hydrolase family 2 catalytic" evidence="3">
    <location>
        <begin position="294"/>
        <end position="444"/>
    </location>
</feature>
<name>A0AAE3G9S4_9PSEU</name>
<evidence type="ECO:0000259" key="3">
    <source>
        <dbReference type="Pfam" id="PF02836"/>
    </source>
</evidence>
<dbReference type="InterPro" id="IPR017853">
    <property type="entry name" value="GH"/>
</dbReference>
<dbReference type="SUPFAM" id="SSF49303">
    <property type="entry name" value="beta-Galactosidase/glucuronidase domain"/>
    <property type="match status" value="1"/>
</dbReference>
<dbReference type="GO" id="GO:0005975">
    <property type="term" value="P:carbohydrate metabolic process"/>
    <property type="evidence" value="ECO:0007669"/>
    <property type="project" value="InterPro"/>
</dbReference>
<keyword evidence="6" id="KW-1185">Reference proteome</keyword>
<proteinExistence type="inferred from homology"/>
<dbReference type="InterPro" id="IPR051913">
    <property type="entry name" value="GH2_Domain-Containing"/>
</dbReference>
<dbReference type="SUPFAM" id="SSF49785">
    <property type="entry name" value="Galactose-binding domain-like"/>
    <property type="match status" value="1"/>
</dbReference>
<dbReference type="Pfam" id="PF02837">
    <property type="entry name" value="Glyco_hydro_2_N"/>
    <property type="match status" value="1"/>
</dbReference>
<dbReference type="InterPro" id="IPR036156">
    <property type="entry name" value="Beta-gal/glucu_dom_sf"/>
</dbReference>
<sequence>MDHALREAHPRPRLVRPDWQDLCGPWGFAHDDGDVGVRDGWWREQAPFQNTITVPFPPESAASGVAAPGRHPVVWYRREFDLVPPGPDRRVLLHFGAVDYRADVWVNGQHLTSHEGGHTPFSVDVTDALADSGTQVVTVRAEDGSADLEQPRGKQDWRSEPHVIWYHRTTGIWQPVWLEAVPRTHVRHLRLTPLLGEGVLDVEIGLAGVGPGPVRVSVRVGEPDDPLAEDTYLVRGDTVRRRLPLDQLPYDVEPERYLWSPETPNLHDVRVTVEPADQGVTDEALSYVGLRAVGVDNTHFLLNGRPYYLRMVLAQGYWPDTHLAAPSGDALRREVELARSLGFNGMRLHQKVEDPRLLYWCDRIGMCVWGEMPAAYRFSSRSVARTVREWLAAVERDASHACVVAWVPFNESWGVPAAEQREDQRDAVRAVHHLLRAVDPSRPTLGNDGWEYVTGNILGVHDYCNDPGLLTERYRDRDAVARTVREVRPGGRRLTVDGGVPAAPVVLTEFGGILCTADPDTAWNGYGAAGDAEALVHRYRELMAAVQASSALAGFCYTQLTDTLQERNGLLTEHREPKADPAVLAAITRDAAR</sequence>
<dbReference type="InterPro" id="IPR006102">
    <property type="entry name" value="Ig-like_GH2"/>
</dbReference>
<dbReference type="GO" id="GO:0004553">
    <property type="term" value="F:hydrolase activity, hydrolyzing O-glycosyl compounds"/>
    <property type="evidence" value="ECO:0007669"/>
    <property type="project" value="InterPro"/>
</dbReference>
<reference evidence="5" key="1">
    <citation type="submission" date="2022-06" db="EMBL/GenBank/DDBJ databases">
        <title>Genomic Encyclopedia of Archaeal and Bacterial Type Strains, Phase II (KMG-II): from individual species to whole genera.</title>
        <authorList>
            <person name="Goeker M."/>
        </authorList>
    </citation>
    <scope>NUCLEOTIDE SEQUENCE</scope>
    <source>
        <strain evidence="5">DSM 43935</strain>
    </source>
</reference>
<comment type="similarity">
    <text evidence="1">Belongs to the glycosyl hydrolase 2 family.</text>
</comment>
<organism evidence="5 6">
    <name type="scientific">Goodfellowiella coeruleoviolacea</name>
    <dbReference type="NCBI Taxonomy" id="334858"/>
    <lineage>
        <taxon>Bacteria</taxon>
        <taxon>Bacillati</taxon>
        <taxon>Actinomycetota</taxon>
        <taxon>Actinomycetes</taxon>
        <taxon>Pseudonocardiales</taxon>
        <taxon>Pseudonocardiaceae</taxon>
        <taxon>Goodfellowiella</taxon>
    </lineage>
</organism>
<evidence type="ECO:0000313" key="6">
    <source>
        <dbReference type="Proteomes" id="UP001206128"/>
    </source>
</evidence>
<evidence type="ECO:0000256" key="1">
    <source>
        <dbReference type="ARBA" id="ARBA00007401"/>
    </source>
</evidence>
<dbReference type="AlphaFoldDB" id="A0AAE3G9S4"/>
<dbReference type="RefSeq" id="WP_253767534.1">
    <property type="nucleotide sequence ID" value="NZ_JAMTCK010000002.1"/>
</dbReference>
<comment type="caution">
    <text evidence="5">The sequence shown here is derived from an EMBL/GenBank/DDBJ whole genome shotgun (WGS) entry which is preliminary data.</text>
</comment>
<dbReference type="PANTHER" id="PTHR42732">
    <property type="entry name" value="BETA-GALACTOSIDASE"/>
    <property type="match status" value="1"/>
</dbReference>
<keyword evidence="5" id="KW-0378">Hydrolase</keyword>
<dbReference type="InterPro" id="IPR008979">
    <property type="entry name" value="Galactose-bd-like_sf"/>
</dbReference>
<dbReference type="Proteomes" id="UP001206128">
    <property type="component" value="Unassembled WGS sequence"/>
</dbReference>
<dbReference type="InterPro" id="IPR006103">
    <property type="entry name" value="Glyco_hydro_2_cat"/>
</dbReference>
<accession>A0AAE3G9S4</accession>
<dbReference type="Gene3D" id="3.20.20.80">
    <property type="entry name" value="Glycosidases"/>
    <property type="match status" value="1"/>
</dbReference>
<dbReference type="PANTHER" id="PTHR42732:SF3">
    <property type="entry name" value="HYDROLASE"/>
    <property type="match status" value="1"/>
</dbReference>
<gene>
    <name evidence="5" type="ORF">LX83_000995</name>
</gene>
<evidence type="ECO:0000259" key="4">
    <source>
        <dbReference type="Pfam" id="PF02837"/>
    </source>
</evidence>
<feature type="domain" description="Glycoside hydrolase family 2 immunoglobulin-like beta-sandwich" evidence="2">
    <location>
        <begin position="184"/>
        <end position="291"/>
    </location>
</feature>